<gene>
    <name evidence="2" type="ORF">BT62DRAFT_931408</name>
</gene>
<dbReference type="PANTHER" id="PTHR28027">
    <property type="entry name" value="TRANSCRIPTIONAL REGULATOR MIT1"/>
    <property type="match status" value="1"/>
</dbReference>
<organism evidence="2 3">
    <name type="scientific">Guyanagaster necrorhizus</name>
    <dbReference type="NCBI Taxonomy" id="856835"/>
    <lineage>
        <taxon>Eukaryota</taxon>
        <taxon>Fungi</taxon>
        <taxon>Dikarya</taxon>
        <taxon>Basidiomycota</taxon>
        <taxon>Agaricomycotina</taxon>
        <taxon>Agaricomycetes</taxon>
        <taxon>Agaricomycetidae</taxon>
        <taxon>Agaricales</taxon>
        <taxon>Marasmiineae</taxon>
        <taxon>Physalacriaceae</taxon>
        <taxon>Guyanagaster</taxon>
    </lineage>
</organism>
<feature type="region of interest" description="Disordered" evidence="1">
    <location>
        <begin position="201"/>
        <end position="311"/>
    </location>
</feature>
<keyword evidence="3" id="KW-1185">Reference proteome</keyword>
<dbReference type="OrthoDB" id="5572844at2759"/>
<dbReference type="AlphaFoldDB" id="A0A9P7VSU5"/>
<evidence type="ECO:0000313" key="3">
    <source>
        <dbReference type="Proteomes" id="UP000812287"/>
    </source>
</evidence>
<evidence type="ECO:0008006" key="4">
    <source>
        <dbReference type="Google" id="ProtNLM"/>
    </source>
</evidence>
<dbReference type="Pfam" id="PF09729">
    <property type="entry name" value="Gti1_Pac2"/>
    <property type="match status" value="1"/>
</dbReference>
<evidence type="ECO:0000256" key="1">
    <source>
        <dbReference type="SAM" id="MobiDB-lite"/>
    </source>
</evidence>
<proteinExistence type="predicted"/>
<dbReference type="GeneID" id="66108415"/>
<accession>A0A9P7VSU5</accession>
<protein>
    <recommendedName>
        <fullName evidence="4">cAMP-independent regulatory protein pac2</fullName>
    </recommendedName>
</protein>
<dbReference type="Proteomes" id="UP000812287">
    <property type="component" value="Unassembled WGS sequence"/>
</dbReference>
<feature type="compositionally biased region" description="Low complexity" evidence="1">
    <location>
        <begin position="252"/>
        <end position="277"/>
    </location>
</feature>
<dbReference type="PANTHER" id="PTHR28027:SF2">
    <property type="entry name" value="TRANSCRIPTIONAL REGULATOR MIT1"/>
    <property type="match status" value="1"/>
</dbReference>
<dbReference type="InterPro" id="IPR018608">
    <property type="entry name" value="Gti1/Pac2"/>
</dbReference>
<evidence type="ECO:0000313" key="2">
    <source>
        <dbReference type="EMBL" id="KAG7446836.1"/>
    </source>
</evidence>
<name>A0A9P7VSU5_9AGAR</name>
<dbReference type="GO" id="GO:0003677">
    <property type="term" value="F:DNA binding"/>
    <property type="evidence" value="ECO:0007669"/>
    <property type="project" value="TreeGrafter"/>
</dbReference>
<comment type="caution">
    <text evidence="2">The sequence shown here is derived from an EMBL/GenBank/DDBJ whole genome shotgun (WGS) entry which is preliminary data.</text>
</comment>
<dbReference type="EMBL" id="MU250533">
    <property type="protein sequence ID" value="KAG7446836.1"/>
    <property type="molecule type" value="Genomic_DNA"/>
</dbReference>
<sequence length="311" mass="34862">MDNTLMQRPTLENVRIRTPRDALVVFHGVALNILPLITRRLDIEERRAIVAGNVYVWEERGVNTETVGLGMERWTDGMGWGPSRVRDEFLFYHQKNPDDDCGPITQSPPWARLTRRNGESSHFPGYSVSSTFRTLPETRNLIKQTYSVHVTLPIDRSKGITRKWHLTAYFSQETLESLHTVESIQGIGGVLPPEGWFRSARTTKTSRRDNQSPKALAYPPPSPHSPISRPYASTSSNQRKEAPSSHALGTPSSDSEISNDASSQSNGTPSPSSPTYPKRTMLVPLDRLQSASGPRRDPADEQLLNRFSKKC</sequence>
<reference evidence="2" key="1">
    <citation type="submission" date="2020-11" db="EMBL/GenBank/DDBJ databases">
        <title>Adaptations for nitrogen fixation in a non-lichenized fungal sporocarp promotes dispersal by wood-feeding termites.</title>
        <authorList>
            <consortium name="DOE Joint Genome Institute"/>
            <person name="Koch R.A."/>
            <person name="Yoon G."/>
            <person name="Arayal U."/>
            <person name="Lail K."/>
            <person name="Amirebrahimi M."/>
            <person name="Labutti K."/>
            <person name="Lipzen A."/>
            <person name="Riley R."/>
            <person name="Barry K."/>
            <person name="Henrissat B."/>
            <person name="Grigoriev I.V."/>
            <person name="Herr J.R."/>
            <person name="Aime M.C."/>
        </authorList>
    </citation>
    <scope>NUCLEOTIDE SEQUENCE</scope>
    <source>
        <strain evidence="2">MCA 3950</strain>
    </source>
</reference>
<dbReference type="RefSeq" id="XP_043040336.1">
    <property type="nucleotide sequence ID" value="XM_043186118.1"/>
</dbReference>